<evidence type="ECO:0000256" key="6">
    <source>
        <dbReference type="RuleBase" id="RU367044"/>
    </source>
</evidence>
<evidence type="ECO:0000313" key="8">
    <source>
        <dbReference type="Proteomes" id="UP001634007"/>
    </source>
</evidence>
<evidence type="ECO:0000256" key="5">
    <source>
        <dbReference type="ARBA" id="ARBA00022729"/>
    </source>
</evidence>
<keyword evidence="5 6" id="KW-0732">Signal</keyword>
<evidence type="ECO:0000313" key="7">
    <source>
        <dbReference type="EMBL" id="KAL3724932.1"/>
    </source>
</evidence>
<reference evidence="7 8" key="1">
    <citation type="submission" date="2024-11" db="EMBL/GenBank/DDBJ databases">
        <title>Chromosome-level genome assembly of Eucalyptus globulus Labill. provides insights into its genome evolution.</title>
        <authorList>
            <person name="Li X."/>
        </authorList>
    </citation>
    <scope>NUCLEOTIDE SEQUENCE [LARGE SCALE GENOMIC DNA]</scope>
    <source>
        <strain evidence="7">CL2024</strain>
        <tissue evidence="7">Fresh tender leaves</tissue>
    </source>
</reference>
<comment type="subcellular location">
    <subcellularLocation>
        <location evidence="1 6">Secreted</location>
    </subcellularLocation>
</comment>
<dbReference type="InterPro" id="IPR010264">
    <property type="entry name" value="Self-incomp_S1"/>
</dbReference>
<organism evidence="7 8">
    <name type="scientific">Eucalyptus globulus</name>
    <name type="common">Tasmanian blue gum</name>
    <dbReference type="NCBI Taxonomy" id="34317"/>
    <lineage>
        <taxon>Eukaryota</taxon>
        <taxon>Viridiplantae</taxon>
        <taxon>Streptophyta</taxon>
        <taxon>Embryophyta</taxon>
        <taxon>Tracheophyta</taxon>
        <taxon>Spermatophyta</taxon>
        <taxon>Magnoliopsida</taxon>
        <taxon>eudicotyledons</taxon>
        <taxon>Gunneridae</taxon>
        <taxon>Pentapetalae</taxon>
        <taxon>rosids</taxon>
        <taxon>malvids</taxon>
        <taxon>Myrtales</taxon>
        <taxon>Myrtaceae</taxon>
        <taxon>Myrtoideae</taxon>
        <taxon>Eucalypteae</taxon>
        <taxon>Eucalyptus</taxon>
    </lineage>
</organism>
<dbReference type="GO" id="GO:0005576">
    <property type="term" value="C:extracellular region"/>
    <property type="evidence" value="ECO:0007669"/>
    <property type="project" value="UniProtKB-SubCell"/>
</dbReference>
<feature type="chain" id="PRO_5044526148" description="S-protein homolog" evidence="6">
    <location>
        <begin position="21"/>
        <end position="131"/>
    </location>
</feature>
<name>A0ABD3JCN5_EUCGL</name>
<feature type="signal peptide" evidence="6">
    <location>
        <begin position="1"/>
        <end position="20"/>
    </location>
</feature>
<gene>
    <name evidence="7" type="ORF">ACJRO7_030009</name>
</gene>
<dbReference type="Pfam" id="PF05938">
    <property type="entry name" value="Self-incomp_S1"/>
    <property type="match status" value="1"/>
</dbReference>
<evidence type="ECO:0000256" key="3">
    <source>
        <dbReference type="ARBA" id="ARBA00022471"/>
    </source>
</evidence>
<dbReference type="AlphaFoldDB" id="A0ABD3JCN5"/>
<dbReference type="PANTHER" id="PTHR31232:SF148">
    <property type="entry name" value="S-PROTEIN HOMOLOG"/>
    <property type="match status" value="1"/>
</dbReference>
<evidence type="ECO:0000256" key="4">
    <source>
        <dbReference type="ARBA" id="ARBA00022525"/>
    </source>
</evidence>
<evidence type="ECO:0000256" key="1">
    <source>
        <dbReference type="ARBA" id="ARBA00004613"/>
    </source>
</evidence>
<evidence type="ECO:0000256" key="2">
    <source>
        <dbReference type="ARBA" id="ARBA00005581"/>
    </source>
</evidence>
<dbReference type="Proteomes" id="UP001634007">
    <property type="component" value="Unassembled WGS sequence"/>
</dbReference>
<sequence length="131" mass="15101">MNSSIRLFVVFMIIPALIRACSGGICLLGKTYVRIHNSLPEEVTLTVHCKSKTDDLGVQQIPPQGTWEFQFRPNVFCRTLFFCSMQWPGQFHRFDIYDGERDTERCYETCNWSVKPTGPCLLNIGCENWNS</sequence>
<comment type="caution">
    <text evidence="7">The sequence shown here is derived from an EMBL/GenBank/DDBJ whole genome shotgun (WGS) entry which is preliminary data.</text>
</comment>
<comment type="similarity">
    <text evidence="2 6">Belongs to the plant self-incompatibility (S1) protein family.</text>
</comment>
<keyword evidence="4 6" id="KW-0964">Secreted</keyword>
<proteinExistence type="inferred from homology"/>
<protein>
    <recommendedName>
        <fullName evidence="6">S-protein homolog</fullName>
    </recommendedName>
</protein>
<keyword evidence="8" id="KW-1185">Reference proteome</keyword>
<dbReference type="GO" id="GO:0060320">
    <property type="term" value="P:rejection of self pollen"/>
    <property type="evidence" value="ECO:0007669"/>
    <property type="project" value="UniProtKB-KW"/>
</dbReference>
<keyword evidence="3 6" id="KW-0713">Self-incompatibility</keyword>
<accession>A0ABD3JCN5</accession>
<dbReference type="EMBL" id="JBJKBG010000008">
    <property type="protein sequence ID" value="KAL3724932.1"/>
    <property type="molecule type" value="Genomic_DNA"/>
</dbReference>
<dbReference type="PANTHER" id="PTHR31232">
    <property type="match status" value="1"/>
</dbReference>